<proteinExistence type="predicted"/>
<evidence type="ECO:0000313" key="2">
    <source>
        <dbReference type="EMBL" id="MFD1631102.1"/>
    </source>
</evidence>
<sequence length="190" mass="22047">MMDDIVEAITKTIKPIKDFENLPNEMGIYAFYVDETTDLGIFGRKGQLIYVGIAKKSLRSRDIETHFKNGQTGFSSLRRSLGAILKTKLELSAQKRDLNPKKLRADKYKFDKKGEAKLTAWMFENLKMGYWSSPNLLTNTRLREEEEKVTIRLKPTLDLDKRTKHLNPLAIQLNSLRKICRQEVKKNNQI</sequence>
<dbReference type="InterPro" id="IPR049311">
    <property type="entry name" value="GIY_YIG_cat"/>
</dbReference>
<dbReference type="Proteomes" id="UP001597118">
    <property type="component" value="Unassembled WGS sequence"/>
</dbReference>
<accession>A0ABW4IGN7</accession>
<evidence type="ECO:0000259" key="1">
    <source>
        <dbReference type="Pfam" id="PF20815"/>
    </source>
</evidence>
<dbReference type="RefSeq" id="WP_379663470.1">
    <property type="nucleotide sequence ID" value="NZ_JBHUDG010000040.1"/>
</dbReference>
<gene>
    <name evidence="2" type="ORF">ACFSAH_14595</name>
</gene>
<dbReference type="EMBL" id="JBHUDG010000040">
    <property type="protein sequence ID" value="MFD1631102.1"/>
    <property type="molecule type" value="Genomic_DNA"/>
</dbReference>
<organism evidence="2 3">
    <name type="scientific">Pseudopedobacter beijingensis</name>
    <dbReference type="NCBI Taxonomy" id="1207056"/>
    <lineage>
        <taxon>Bacteria</taxon>
        <taxon>Pseudomonadati</taxon>
        <taxon>Bacteroidota</taxon>
        <taxon>Sphingobacteriia</taxon>
        <taxon>Sphingobacteriales</taxon>
        <taxon>Sphingobacteriaceae</taxon>
        <taxon>Pseudopedobacter</taxon>
    </lineage>
</organism>
<reference evidence="3" key="1">
    <citation type="journal article" date="2019" name="Int. J. Syst. Evol. Microbiol.">
        <title>The Global Catalogue of Microorganisms (GCM) 10K type strain sequencing project: providing services to taxonomists for standard genome sequencing and annotation.</title>
        <authorList>
            <consortium name="The Broad Institute Genomics Platform"/>
            <consortium name="The Broad Institute Genome Sequencing Center for Infectious Disease"/>
            <person name="Wu L."/>
            <person name="Ma J."/>
        </authorList>
    </citation>
    <scope>NUCLEOTIDE SEQUENCE [LARGE SCALE GENOMIC DNA]</scope>
    <source>
        <strain evidence="3">CCUG 53762</strain>
    </source>
</reference>
<keyword evidence="3" id="KW-1185">Reference proteome</keyword>
<comment type="caution">
    <text evidence="2">The sequence shown here is derived from an EMBL/GenBank/DDBJ whole genome shotgun (WGS) entry which is preliminary data.</text>
</comment>
<feature type="domain" description="GIY-YIG catalytic" evidence="1">
    <location>
        <begin position="44"/>
        <end position="178"/>
    </location>
</feature>
<name>A0ABW4IGN7_9SPHI</name>
<evidence type="ECO:0000313" key="3">
    <source>
        <dbReference type="Proteomes" id="UP001597118"/>
    </source>
</evidence>
<protein>
    <submittedName>
        <fullName evidence="2">GIY-YIG nuclease family protein</fullName>
    </submittedName>
</protein>
<dbReference type="Pfam" id="PF20815">
    <property type="entry name" value="GIY_YIG_2"/>
    <property type="match status" value="1"/>
</dbReference>